<dbReference type="AlphaFoldDB" id="A0A917TGM0"/>
<evidence type="ECO:0000313" key="1">
    <source>
        <dbReference type="EMBL" id="GGM20021.1"/>
    </source>
</evidence>
<name>A0A917TGM0_9BACI</name>
<protein>
    <submittedName>
        <fullName evidence="1">Uncharacterized protein</fullName>
    </submittedName>
</protein>
<organism evidence="1 2">
    <name type="scientific">Paraliobacillus quinghaiensis</name>
    <dbReference type="NCBI Taxonomy" id="470815"/>
    <lineage>
        <taxon>Bacteria</taxon>
        <taxon>Bacillati</taxon>
        <taxon>Bacillota</taxon>
        <taxon>Bacilli</taxon>
        <taxon>Bacillales</taxon>
        <taxon>Bacillaceae</taxon>
        <taxon>Paraliobacillus</taxon>
    </lineage>
</organism>
<reference evidence="1" key="1">
    <citation type="journal article" date="2014" name="Int. J. Syst. Evol. Microbiol.">
        <title>Complete genome sequence of Corynebacterium casei LMG S-19264T (=DSM 44701T), isolated from a smear-ripened cheese.</title>
        <authorList>
            <consortium name="US DOE Joint Genome Institute (JGI-PGF)"/>
            <person name="Walter F."/>
            <person name="Albersmeier A."/>
            <person name="Kalinowski J."/>
            <person name="Ruckert C."/>
        </authorList>
    </citation>
    <scope>NUCLEOTIDE SEQUENCE</scope>
    <source>
        <strain evidence="1">CGMCC 1.6333</strain>
    </source>
</reference>
<proteinExistence type="predicted"/>
<reference evidence="1" key="2">
    <citation type="submission" date="2020-09" db="EMBL/GenBank/DDBJ databases">
        <authorList>
            <person name="Sun Q."/>
            <person name="Zhou Y."/>
        </authorList>
    </citation>
    <scope>NUCLEOTIDE SEQUENCE</scope>
    <source>
        <strain evidence="1">CGMCC 1.6333</strain>
    </source>
</reference>
<sequence>MSQAITQHPYVMIERKIINNQQVIHETVHDLYLYSTYIISTENHISINSVHDISYRALSSDFYFLYLHTNKGVLTFQTKINPESFIVAFRKL</sequence>
<accession>A0A917TGM0</accession>
<evidence type="ECO:0000313" key="2">
    <source>
        <dbReference type="Proteomes" id="UP000618460"/>
    </source>
</evidence>
<comment type="caution">
    <text evidence="1">The sequence shown here is derived from an EMBL/GenBank/DDBJ whole genome shotgun (WGS) entry which is preliminary data.</text>
</comment>
<dbReference type="RefSeq" id="WP_117152872.1">
    <property type="nucleotide sequence ID" value="NZ_BMLG01000001.1"/>
</dbReference>
<gene>
    <name evidence="1" type="ORF">GCM10011351_02320</name>
</gene>
<dbReference type="EMBL" id="BMLG01000001">
    <property type="protein sequence ID" value="GGM20021.1"/>
    <property type="molecule type" value="Genomic_DNA"/>
</dbReference>
<keyword evidence="2" id="KW-1185">Reference proteome</keyword>
<dbReference type="Proteomes" id="UP000618460">
    <property type="component" value="Unassembled WGS sequence"/>
</dbReference>
<dbReference type="OrthoDB" id="2691759at2"/>